<evidence type="ECO:0000313" key="1">
    <source>
        <dbReference type="EMBL" id="ACL17169.1"/>
    </source>
</evidence>
<dbReference type="eggNOG" id="arCOG01824">
    <property type="taxonomic scope" value="Archaea"/>
</dbReference>
<name>B8GKM3_METPE</name>
<dbReference type="Proteomes" id="UP000002457">
    <property type="component" value="Chromosome"/>
</dbReference>
<sequence>MLLVYVAYVLVGSVIMTAETVTSAQGDMGQLQEARMRTMINLSIDQVVDNTVYLNVTNTGGEPISDFTHMDVITSDGVGEPLYHHFTTGALSSQTWQNIQIVPDYVHPGQLDPGEVLTLSVTDTYRPVWAQVITPNGVYSTVLV</sequence>
<dbReference type="EMBL" id="CP001338">
    <property type="protein sequence ID" value="ACL17169.1"/>
    <property type="molecule type" value="Genomic_DNA"/>
</dbReference>
<reference evidence="1 2" key="1">
    <citation type="journal article" date="2015" name="Genome Announc.">
        <title>Complete Genome Sequence of Methanosphaerula palustris E1-9CT, a Hydrogenotrophic Methanogen Isolated from a Minerotrophic Fen Peatland.</title>
        <authorList>
            <person name="Cadillo-Quiroz H."/>
            <person name="Browne P."/>
            <person name="Kyrpides N."/>
            <person name="Woyke T."/>
            <person name="Goodwin L."/>
            <person name="Detter C."/>
            <person name="Yavitt J.B."/>
            <person name="Zinder S.H."/>
        </authorList>
    </citation>
    <scope>NUCLEOTIDE SEQUENCE [LARGE SCALE GENOMIC DNA]</scope>
    <source>
        <strain evidence="2">ATCC BAA-1556 / DSM 19958 / E1-9c</strain>
    </source>
</reference>
<dbReference type="STRING" id="521011.Mpal_1864"/>
<evidence type="ECO:0000313" key="2">
    <source>
        <dbReference type="Proteomes" id="UP000002457"/>
    </source>
</evidence>
<dbReference type="HOGENOM" id="CLU_131313_0_0_2"/>
<dbReference type="AlphaFoldDB" id="B8GKM3"/>
<gene>
    <name evidence="1" type="ordered locus">Mpal_1864</name>
</gene>
<accession>B8GKM3</accession>
<dbReference type="KEGG" id="mpl:Mpal_1864"/>
<proteinExistence type="predicted"/>
<organism evidence="1 2">
    <name type="scientific">Methanosphaerula palustris (strain ATCC BAA-1556 / DSM 19958 / E1-9c)</name>
    <dbReference type="NCBI Taxonomy" id="521011"/>
    <lineage>
        <taxon>Archaea</taxon>
        <taxon>Methanobacteriati</taxon>
        <taxon>Methanobacteriota</taxon>
        <taxon>Stenosarchaea group</taxon>
        <taxon>Methanomicrobia</taxon>
        <taxon>Methanomicrobiales</taxon>
        <taxon>Methanoregulaceae</taxon>
        <taxon>Methanosphaerula</taxon>
    </lineage>
</organism>
<evidence type="ECO:0008006" key="3">
    <source>
        <dbReference type="Google" id="ProtNLM"/>
    </source>
</evidence>
<keyword evidence="2" id="KW-1185">Reference proteome</keyword>
<protein>
    <recommendedName>
        <fullName evidence="3">Flagellin</fullName>
    </recommendedName>
</protein>